<feature type="chain" id="PRO_5045422362" evidence="1">
    <location>
        <begin position="25"/>
        <end position="755"/>
    </location>
</feature>
<dbReference type="Proteomes" id="UP000189410">
    <property type="component" value="Unassembled WGS sequence"/>
</dbReference>
<gene>
    <name evidence="2" type="ORF">BZG73_02990</name>
</gene>
<dbReference type="EMBL" id="MUFB01000003">
    <property type="protein sequence ID" value="OOE87176.1"/>
    <property type="molecule type" value="Genomic_DNA"/>
</dbReference>
<keyword evidence="3" id="KW-1185">Reference proteome</keyword>
<dbReference type="GO" id="GO:0016787">
    <property type="term" value="F:hydrolase activity"/>
    <property type="evidence" value="ECO:0007669"/>
    <property type="project" value="UniProtKB-KW"/>
</dbReference>
<sequence>MNLSSFYFSCVACGLTLFSLTAYAAPLTLTHQDTHVTINPSDLRMHWDSLPINDANLAVGQKPQQVVNIRHPAPNQVNWRWMPANIEVSATLDNALTLSMSLDDNAKVTRQRPVSVNWFNLPVEDTQALLLPFSEGMRIPTDHPQWVDYLQASRDGANTTQDLKMPFWTAQIGRQYVSYHLVTATNNRLSFARKHDKLATGAVHTFTPLNRHDPFVVRIKPGQHPLDGAKWYRQWRQEQHQATSLAKKVQQNPETAKLIGATHVYLFGQGPLARDDVKDWWGLKHWALNTSLLPLDDETKAALRELSGDQGWFSKYHKNTLVNGINRALAEIFSATAPTEKDNTIKQQYQAAQQRKKWLASRAGQYLKPADQWGQGLSTEMLDSLHKAGIRQLWLGLDNWMPAFYQPHVVEKAKQAGYLIGPYDSYNTAIPRGVNDSWLTAQLPDVMRTSCAIEQRNGKLKKGFRGNGFYLNPACDVDYVAQRIADIIKYGHFNSLFIDVDATAMAREDYRRDTREVDMLAAFNQRMKSIVDRQAVVLGSEDGNSLTTQGIAFAHGLETIGFGWTDKDMKSNRASPYYLGPWYPDNKPAFFFQPAKVKPLYQALLFAPQFRIPLYQAVFHDEVINSHHWHSDSLKFTNVRAERDLIAMLYNVPAMVHLSRDEATSPSQPRIRAIKHYQQGFMPIHQALWDKALVDFRWLDERGRVQQTQFSDGSTLTANFTDQPVGMSGITVPAKGLVAQLSDGTQVVWSVSEQD</sequence>
<keyword evidence="2" id="KW-0378">Hydrolase</keyword>
<dbReference type="InterPro" id="IPR021459">
    <property type="entry name" value="GH101-related"/>
</dbReference>
<proteinExistence type="predicted"/>
<dbReference type="Pfam" id="PF11308">
    <property type="entry name" value="Glyco_hydro_129"/>
    <property type="match status" value="1"/>
</dbReference>
<keyword evidence="1" id="KW-0732">Signal</keyword>
<evidence type="ECO:0000313" key="2">
    <source>
        <dbReference type="EMBL" id="OOE87176.1"/>
    </source>
</evidence>
<reference evidence="2 3" key="1">
    <citation type="journal article" date="2017" name="Genome Announc.">
        <title>Draft Genome Sequences of Salinivibrio proteolyticus, Salinivibrio sharmensis, Salinivibrio siamensis, Salinivibrio costicola subsp. alcaliphilus, Salinivibrio costicola subsp. vallismortis, and 29 New Isolates Belonging to the Genus Salinivibrio.</title>
        <authorList>
            <person name="Lopez-Hermoso C."/>
            <person name="de la Haba R.R."/>
            <person name="Sanchez-Porro C."/>
            <person name="Bayliss S.C."/>
            <person name="Feil E.J."/>
            <person name="Ventosa A."/>
        </authorList>
    </citation>
    <scope>NUCLEOTIDE SEQUENCE [LARGE SCALE GENOMIC DNA]</scope>
    <source>
        <strain evidence="2 3">JCM 14472</strain>
    </source>
</reference>
<organism evidence="2 3">
    <name type="scientific">Salinivibrio siamensis</name>
    <dbReference type="NCBI Taxonomy" id="414286"/>
    <lineage>
        <taxon>Bacteria</taxon>
        <taxon>Pseudomonadati</taxon>
        <taxon>Pseudomonadota</taxon>
        <taxon>Gammaproteobacteria</taxon>
        <taxon>Vibrionales</taxon>
        <taxon>Vibrionaceae</taxon>
        <taxon>Salinivibrio</taxon>
    </lineage>
</organism>
<protein>
    <submittedName>
        <fullName evidence="2">Glycosyl hydrolase</fullName>
    </submittedName>
</protein>
<accession>A0ABX3KDW1</accession>
<evidence type="ECO:0000313" key="3">
    <source>
        <dbReference type="Proteomes" id="UP000189410"/>
    </source>
</evidence>
<name>A0ABX3KDW1_9GAMM</name>
<evidence type="ECO:0000256" key="1">
    <source>
        <dbReference type="SAM" id="SignalP"/>
    </source>
</evidence>
<feature type="signal peptide" evidence="1">
    <location>
        <begin position="1"/>
        <end position="24"/>
    </location>
</feature>
<comment type="caution">
    <text evidence="2">The sequence shown here is derived from an EMBL/GenBank/DDBJ whole genome shotgun (WGS) entry which is preliminary data.</text>
</comment>